<dbReference type="Proteomes" id="UP001168380">
    <property type="component" value="Unassembled WGS sequence"/>
</dbReference>
<feature type="signal peptide" evidence="1">
    <location>
        <begin position="1"/>
        <end position="19"/>
    </location>
</feature>
<organism evidence="3 4">
    <name type="scientific">Gilvimarinus algae</name>
    <dbReference type="NCBI Taxonomy" id="3058037"/>
    <lineage>
        <taxon>Bacteria</taxon>
        <taxon>Pseudomonadati</taxon>
        <taxon>Pseudomonadota</taxon>
        <taxon>Gammaproteobacteria</taxon>
        <taxon>Cellvibrionales</taxon>
        <taxon>Cellvibrionaceae</taxon>
        <taxon>Gilvimarinus</taxon>
    </lineage>
</organism>
<gene>
    <name evidence="3" type="ORF">QWI16_08285</name>
</gene>
<dbReference type="InterPro" id="IPR016047">
    <property type="entry name" value="M23ase_b-sheet_dom"/>
</dbReference>
<dbReference type="CDD" id="cd12797">
    <property type="entry name" value="M23_peptidase"/>
    <property type="match status" value="1"/>
</dbReference>
<protein>
    <submittedName>
        <fullName evidence="3">M23 family metallopeptidase</fullName>
        <ecNumber evidence="3">3.4.-.-</ecNumber>
    </submittedName>
</protein>
<dbReference type="SUPFAM" id="SSF51261">
    <property type="entry name" value="Duplicated hybrid motif"/>
    <property type="match status" value="1"/>
</dbReference>
<dbReference type="InterPro" id="IPR011055">
    <property type="entry name" value="Dup_hybrid_motif"/>
</dbReference>
<evidence type="ECO:0000313" key="3">
    <source>
        <dbReference type="EMBL" id="MDO3382172.1"/>
    </source>
</evidence>
<reference evidence="3" key="1">
    <citation type="submission" date="2023-07" db="EMBL/GenBank/DDBJ databases">
        <title>Gilvimarinus algae sp. nov., isolated from the surface of Kelp.</title>
        <authorList>
            <person name="Sun Y.Y."/>
            <person name="Gong Y."/>
            <person name="Du Z.J."/>
        </authorList>
    </citation>
    <scope>NUCLEOTIDE SEQUENCE</scope>
    <source>
        <strain evidence="3">SDUM040014</strain>
    </source>
</reference>
<dbReference type="Gene3D" id="2.70.70.10">
    <property type="entry name" value="Glucose Permease (Domain IIA)"/>
    <property type="match status" value="1"/>
</dbReference>
<sequence>MRRLALCFLLWCVAGSVGASESLLLELDGGWQQGGIVRGKAVPGSEVRFNGKNIAIGPKGEFVVGLGRDAEPTATLAIRYQGQSWENVYDIARRDYRIQRIEGVPQKTVTPSQEQRERARKEAEKVWLARQTEREATDFMQAFKWPLIGPITGVYGSQRVYNGEPRAPHYGVDIAAPTGTRVVAPAAGVVTLAEPDLFYSGGTLIIDHGHGLSSTFIHLSKLFVAVGDEVGQGDAIAEVGATGRATGPHLDWRMNWLDERVDPTVLVGPMPSAQ</sequence>
<dbReference type="PANTHER" id="PTHR21666">
    <property type="entry name" value="PEPTIDASE-RELATED"/>
    <property type="match status" value="1"/>
</dbReference>
<feature type="domain" description="M23ase beta-sheet core" evidence="2">
    <location>
        <begin position="168"/>
        <end position="263"/>
    </location>
</feature>
<keyword evidence="1" id="KW-0732">Signal</keyword>
<keyword evidence="3" id="KW-0378">Hydrolase</keyword>
<dbReference type="InterPro" id="IPR050570">
    <property type="entry name" value="Cell_wall_metabolism_enzyme"/>
</dbReference>
<accession>A0ABT8TDK7</accession>
<dbReference type="EC" id="3.4.-.-" evidence="3"/>
<feature type="chain" id="PRO_5047335349" evidence="1">
    <location>
        <begin position="20"/>
        <end position="274"/>
    </location>
</feature>
<keyword evidence="4" id="KW-1185">Reference proteome</keyword>
<proteinExistence type="predicted"/>
<dbReference type="PANTHER" id="PTHR21666:SF285">
    <property type="entry name" value="M23 FAMILY METALLOPEPTIDASE"/>
    <property type="match status" value="1"/>
</dbReference>
<name>A0ABT8TDK7_9GAMM</name>
<dbReference type="GO" id="GO:0016787">
    <property type="term" value="F:hydrolase activity"/>
    <property type="evidence" value="ECO:0007669"/>
    <property type="project" value="UniProtKB-KW"/>
</dbReference>
<comment type="caution">
    <text evidence="3">The sequence shown here is derived from an EMBL/GenBank/DDBJ whole genome shotgun (WGS) entry which is preliminary data.</text>
</comment>
<evidence type="ECO:0000259" key="2">
    <source>
        <dbReference type="Pfam" id="PF01551"/>
    </source>
</evidence>
<dbReference type="RefSeq" id="WP_302712332.1">
    <property type="nucleotide sequence ID" value="NZ_JAULRT010000052.1"/>
</dbReference>
<dbReference type="EMBL" id="JAULRT010000052">
    <property type="protein sequence ID" value="MDO3382172.1"/>
    <property type="molecule type" value="Genomic_DNA"/>
</dbReference>
<evidence type="ECO:0000313" key="4">
    <source>
        <dbReference type="Proteomes" id="UP001168380"/>
    </source>
</evidence>
<evidence type="ECO:0000256" key="1">
    <source>
        <dbReference type="SAM" id="SignalP"/>
    </source>
</evidence>
<dbReference type="Pfam" id="PF01551">
    <property type="entry name" value="Peptidase_M23"/>
    <property type="match status" value="1"/>
</dbReference>